<dbReference type="PATRIC" id="fig|420890.5.peg.839"/>
<dbReference type="Proteomes" id="UP000008520">
    <property type="component" value="Chromosome"/>
</dbReference>
<dbReference type="KEGG" id="lgv:LCGL_0843"/>
<organism evidence="5 6">
    <name type="scientific">Lactococcus garvieae (strain Lg2)</name>
    <name type="common">Enterococcus seriolicida</name>
    <dbReference type="NCBI Taxonomy" id="420890"/>
    <lineage>
        <taxon>Bacteria</taxon>
        <taxon>Bacillati</taxon>
        <taxon>Bacillota</taxon>
        <taxon>Bacilli</taxon>
        <taxon>Lactobacillales</taxon>
        <taxon>Streptococcaceae</taxon>
        <taxon>Lactococcus</taxon>
    </lineage>
</organism>
<dbReference type="InterPro" id="IPR021759">
    <property type="entry name" value="WxLIP_HBD"/>
</dbReference>
<evidence type="ECO:0000256" key="1">
    <source>
        <dbReference type="SAM" id="Phobius"/>
    </source>
</evidence>
<proteinExistence type="predicted"/>
<dbReference type="HOGENOM" id="CLU_051987_0_0_9"/>
<dbReference type="InterPro" id="IPR010317">
    <property type="entry name" value="WxLIP_PGBD"/>
</dbReference>
<feature type="signal peptide" evidence="2">
    <location>
        <begin position="1"/>
        <end position="28"/>
    </location>
</feature>
<keyword evidence="1" id="KW-1133">Transmembrane helix</keyword>
<keyword evidence="1" id="KW-0812">Transmembrane</keyword>
<dbReference type="AlphaFoldDB" id="F9VDA2"/>
<accession>F9VDA2</accession>
<dbReference type="EMBL" id="AP009333">
    <property type="protein sequence ID" value="BAK60303.1"/>
    <property type="molecule type" value="Genomic_DNA"/>
</dbReference>
<dbReference type="Pfam" id="PF11797">
    <property type="entry name" value="WxLIP_HBD"/>
    <property type="match status" value="1"/>
</dbReference>
<reference evidence="5 6" key="1">
    <citation type="journal article" date="2011" name="PLoS ONE">
        <title>Complete genome sequence and comparative analysis of the fish pathogen Lactococcus garvieae.</title>
        <authorList>
            <person name="Morita H."/>
            <person name="Toh H."/>
            <person name="Oshima K."/>
            <person name="Yoshizaki M."/>
            <person name="Kawanishi M."/>
            <person name="Nakaya K."/>
            <person name="Suzuki T."/>
            <person name="Miyauchi E."/>
            <person name="Ishii Y."/>
            <person name="Tanabe S."/>
            <person name="Murakami M."/>
            <person name="Hattori M."/>
        </authorList>
    </citation>
    <scope>NUCLEOTIDE SEQUENCE [LARGE SCALE GENOMIC DNA]</scope>
    <source>
        <strain evidence="5 6">Lg2</strain>
    </source>
</reference>
<keyword evidence="1" id="KW-0472">Membrane</keyword>
<evidence type="ECO:0000259" key="4">
    <source>
        <dbReference type="Pfam" id="PF11797"/>
    </source>
</evidence>
<feature type="domain" description="WxL Interacting Protein host binding" evidence="4">
    <location>
        <begin position="165"/>
        <end position="301"/>
    </location>
</feature>
<name>F9VDA2_LACGL</name>
<evidence type="ECO:0000256" key="2">
    <source>
        <dbReference type="SAM" id="SignalP"/>
    </source>
</evidence>
<feature type="chain" id="PRO_5003389232" evidence="2">
    <location>
        <begin position="29"/>
        <end position="348"/>
    </location>
</feature>
<keyword evidence="6" id="KW-1185">Reference proteome</keyword>
<feature type="domain" description="WxL Interacting Protein peptidoglycan binding" evidence="3">
    <location>
        <begin position="34"/>
        <end position="155"/>
    </location>
</feature>
<dbReference type="STRING" id="420890.LCGL_0843"/>
<dbReference type="Pfam" id="PF06030">
    <property type="entry name" value="WxLIP_PGBD"/>
    <property type="match status" value="1"/>
</dbReference>
<protein>
    <submittedName>
        <fullName evidence="5">Uncharacterized protein</fullName>
    </submittedName>
</protein>
<feature type="transmembrane region" description="Helical" evidence="1">
    <location>
        <begin position="314"/>
        <end position="335"/>
    </location>
</feature>
<evidence type="ECO:0000313" key="6">
    <source>
        <dbReference type="Proteomes" id="UP000008520"/>
    </source>
</evidence>
<evidence type="ECO:0000313" key="5">
    <source>
        <dbReference type="EMBL" id="BAK60303.1"/>
    </source>
</evidence>
<gene>
    <name evidence="5" type="ordered locus">LCGL_0843</name>
</gene>
<dbReference type="eggNOG" id="COG4072">
    <property type="taxonomic scope" value="Bacteria"/>
</dbReference>
<evidence type="ECO:0000259" key="3">
    <source>
        <dbReference type="Pfam" id="PF06030"/>
    </source>
</evidence>
<sequence>MKSMKFIKGLGCFAILLFTLFLPVNAHAEEGAGFTVTPVLGKGQTDPAAGYFSIKAEKNTSYPVTVAVQNLTENETQDFDIQLVQATTSNNGHIDYTPSSKKMEAGGLSLKDLVEDKKATQKVTVAAGQTKNITFNLKLPQDNIKGTVLGSVYVRKVPQETAKSKGVGVRNAFAMTIPVILSEDFNKKITPKLELTNAQMKSDTGVPKVVGEVSNQSPSMFGQIKVDAWVTEKGKTDKLYQSQSEKYEMAPYSSFEYTIDTNNHLLKPGKYTYHMLMKSGDKSFDMARDFTVDSKNRETVNSRLLEGEKSNTNLWWLIAAGVGISIIIFLVAFGLGKRKGNTDENEDE</sequence>
<keyword evidence="2" id="KW-0732">Signal</keyword>